<keyword evidence="1" id="KW-0560">Oxidoreductase</keyword>
<reference evidence="4" key="1">
    <citation type="submission" date="2023-07" db="EMBL/GenBank/DDBJ databases">
        <title>Structural and functional analysis of rice phyllospheric bacteria for their antimicrobial properties and defense elicitation against blast disease.</title>
        <authorList>
            <person name="Sahu K.P."/>
            <person name="Asharani P."/>
            <person name="Kumar M."/>
            <person name="Reddy B."/>
            <person name="Kumar A."/>
        </authorList>
    </citation>
    <scope>NUCLEOTIDE SEQUENCE [LARGE SCALE GENOMIC DNA]</scope>
    <source>
        <strain evidence="4">OsEp_Plm_30P10</strain>
    </source>
</reference>
<feature type="domain" description="NADP-dependent oxidoreductase" evidence="2">
    <location>
        <begin position="15"/>
        <end position="115"/>
    </location>
</feature>
<evidence type="ECO:0000313" key="3">
    <source>
        <dbReference type="EMBL" id="MDZ7277395.1"/>
    </source>
</evidence>
<dbReference type="InterPro" id="IPR050791">
    <property type="entry name" value="Aldo-Keto_reductase"/>
</dbReference>
<dbReference type="SUPFAM" id="SSF51430">
    <property type="entry name" value="NAD(P)-linked oxidoreductase"/>
    <property type="match status" value="1"/>
</dbReference>
<evidence type="ECO:0000313" key="4">
    <source>
        <dbReference type="Proteomes" id="UP001288620"/>
    </source>
</evidence>
<evidence type="ECO:0000259" key="2">
    <source>
        <dbReference type="Pfam" id="PF00248"/>
    </source>
</evidence>
<proteinExistence type="predicted"/>
<dbReference type="Proteomes" id="UP001288620">
    <property type="component" value="Unassembled WGS sequence"/>
</dbReference>
<accession>A0ABU5LBT3</accession>
<comment type="caution">
    <text evidence="3">The sequence shown here is derived from an EMBL/GenBank/DDBJ whole genome shotgun (WGS) entry which is preliminary data.</text>
</comment>
<dbReference type="EMBL" id="JAOBTT010000001">
    <property type="protein sequence ID" value="MDZ7277395.1"/>
    <property type="molecule type" value="Genomic_DNA"/>
</dbReference>
<protein>
    <submittedName>
        <fullName evidence="3">Aldo/keto reductase</fullName>
    </submittedName>
</protein>
<dbReference type="PANTHER" id="PTHR43625">
    <property type="entry name" value="AFLATOXIN B1 ALDEHYDE REDUCTASE"/>
    <property type="match status" value="1"/>
</dbReference>
<dbReference type="PANTHER" id="PTHR43625:SF40">
    <property type="entry name" value="ALDO-KETO REDUCTASE YAKC [NADP(+)]"/>
    <property type="match status" value="1"/>
</dbReference>
<keyword evidence="4" id="KW-1185">Reference proteome</keyword>
<sequence>MQSRYLTSSLRVSALGLGCMGMSEFYGPRDDDAAMAVLDKALTLGIYFFDTADMYGCGHNEALLGKFIRSRKPALTLATKFGIVRQPGEYRRGLCNTPDYARQSCEASHLNENVRAQDVQLSDAEQQAIRAALSSMTIRGERYTPEGMKGING</sequence>
<evidence type="ECO:0000256" key="1">
    <source>
        <dbReference type="ARBA" id="ARBA00023002"/>
    </source>
</evidence>
<name>A0ABU5LBT3_9GAMM</name>
<dbReference type="Gene3D" id="3.20.20.100">
    <property type="entry name" value="NADP-dependent oxidoreductase domain"/>
    <property type="match status" value="1"/>
</dbReference>
<dbReference type="Pfam" id="PF00248">
    <property type="entry name" value="Aldo_ket_red"/>
    <property type="match status" value="1"/>
</dbReference>
<organism evidence="3 4">
    <name type="scientific">Pantoea eucrina</name>
    <dbReference type="NCBI Taxonomy" id="472693"/>
    <lineage>
        <taxon>Bacteria</taxon>
        <taxon>Pseudomonadati</taxon>
        <taxon>Pseudomonadota</taxon>
        <taxon>Gammaproteobacteria</taxon>
        <taxon>Enterobacterales</taxon>
        <taxon>Erwiniaceae</taxon>
        <taxon>Pantoea</taxon>
    </lineage>
</organism>
<dbReference type="InterPro" id="IPR023210">
    <property type="entry name" value="NADP_OxRdtase_dom"/>
</dbReference>
<gene>
    <name evidence="3" type="ORF">N4G40_03740</name>
</gene>
<dbReference type="RefSeq" id="WP_322541509.1">
    <property type="nucleotide sequence ID" value="NZ_JAOBTT010000001.1"/>
</dbReference>
<dbReference type="InterPro" id="IPR036812">
    <property type="entry name" value="NAD(P)_OxRdtase_dom_sf"/>
</dbReference>